<reference evidence="7 8" key="1">
    <citation type="journal article" date="2023" name="Life. Sci Alliance">
        <title>Evolutionary insights into 3D genome organization and epigenetic landscape of Vigna mungo.</title>
        <authorList>
            <person name="Junaid A."/>
            <person name="Singh B."/>
            <person name="Bhatia S."/>
        </authorList>
    </citation>
    <scope>NUCLEOTIDE SEQUENCE [LARGE SCALE GENOMIC DNA]</scope>
    <source>
        <strain evidence="7">Urdbean</strain>
    </source>
</reference>
<dbReference type="InterPro" id="IPR043502">
    <property type="entry name" value="DNA/RNA_pol_sf"/>
</dbReference>
<dbReference type="GO" id="GO:0003676">
    <property type="term" value="F:nucleic acid binding"/>
    <property type="evidence" value="ECO:0007669"/>
    <property type="project" value="InterPro"/>
</dbReference>
<keyword evidence="3" id="KW-0064">Aspartyl protease</keyword>
<protein>
    <recommendedName>
        <fullName evidence="6">Integrase catalytic domain-containing protein</fullName>
    </recommendedName>
</protein>
<proteinExistence type="predicted"/>
<dbReference type="GO" id="GO:0046872">
    <property type="term" value="F:metal ion binding"/>
    <property type="evidence" value="ECO:0007669"/>
    <property type="project" value="UniProtKB-KW"/>
</dbReference>
<evidence type="ECO:0000256" key="2">
    <source>
        <dbReference type="ARBA" id="ARBA00022723"/>
    </source>
</evidence>
<keyword evidence="4" id="KW-0378">Hydrolase</keyword>
<keyword evidence="2" id="KW-0479">Metal-binding</keyword>
<evidence type="ECO:0000256" key="4">
    <source>
        <dbReference type="ARBA" id="ARBA00022801"/>
    </source>
</evidence>
<dbReference type="EMBL" id="CP144694">
    <property type="protein sequence ID" value="WVZ01735.1"/>
    <property type="molecule type" value="Genomic_DNA"/>
</dbReference>
<dbReference type="InterPro" id="IPR054722">
    <property type="entry name" value="PolX-like_BBD"/>
</dbReference>
<dbReference type="InterPro" id="IPR001584">
    <property type="entry name" value="Integrase_cat-core"/>
</dbReference>
<dbReference type="Pfam" id="PF13976">
    <property type="entry name" value="gag_pre-integrs"/>
    <property type="match status" value="1"/>
</dbReference>
<feature type="domain" description="Integrase catalytic" evidence="6">
    <location>
        <begin position="984"/>
        <end position="1148"/>
    </location>
</feature>
<name>A0AAQ3N363_VIGMU</name>
<dbReference type="SUPFAM" id="SSF53098">
    <property type="entry name" value="Ribonuclease H-like"/>
    <property type="match status" value="2"/>
</dbReference>
<dbReference type="PANTHER" id="PTHR42648:SF31">
    <property type="entry name" value="RNA-DIRECTED DNA POLYMERASE"/>
    <property type="match status" value="1"/>
</dbReference>
<evidence type="ECO:0000259" key="6">
    <source>
        <dbReference type="PROSITE" id="PS50994"/>
    </source>
</evidence>
<dbReference type="PANTHER" id="PTHR42648">
    <property type="entry name" value="TRANSPOSASE, PUTATIVE-RELATED"/>
    <property type="match status" value="1"/>
</dbReference>
<dbReference type="SUPFAM" id="SSF56672">
    <property type="entry name" value="DNA/RNA polymerases"/>
    <property type="match status" value="1"/>
</dbReference>
<dbReference type="InterPro" id="IPR012337">
    <property type="entry name" value="RNaseH-like_sf"/>
</dbReference>
<dbReference type="Pfam" id="PF07727">
    <property type="entry name" value="RVT_2"/>
    <property type="match status" value="1"/>
</dbReference>
<dbReference type="GO" id="GO:0015074">
    <property type="term" value="P:DNA integration"/>
    <property type="evidence" value="ECO:0007669"/>
    <property type="project" value="InterPro"/>
</dbReference>
<accession>A0AAQ3N363</accession>
<dbReference type="InterPro" id="IPR057670">
    <property type="entry name" value="SH3_retrovirus"/>
</dbReference>
<keyword evidence="1" id="KW-0645">Protease</keyword>
<dbReference type="Pfam" id="PF14244">
    <property type="entry name" value="Retrotran_gag_3"/>
    <property type="match status" value="1"/>
</dbReference>
<dbReference type="GO" id="GO:0006508">
    <property type="term" value="P:proteolysis"/>
    <property type="evidence" value="ECO:0007669"/>
    <property type="project" value="UniProtKB-KW"/>
</dbReference>
<dbReference type="AlphaFoldDB" id="A0AAQ3N363"/>
<dbReference type="PROSITE" id="PS50994">
    <property type="entry name" value="INTEGRASE"/>
    <property type="match status" value="1"/>
</dbReference>
<evidence type="ECO:0000313" key="7">
    <source>
        <dbReference type="EMBL" id="WVZ01735.1"/>
    </source>
</evidence>
<evidence type="ECO:0000256" key="1">
    <source>
        <dbReference type="ARBA" id="ARBA00022670"/>
    </source>
</evidence>
<dbReference type="Pfam" id="PF22936">
    <property type="entry name" value="Pol_BBD"/>
    <property type="match status" value="1"/>
</dbReference>
<dbReference type="InterPro" id="IPR029472">
    <property type="entry name" value="Copia-like_N"/>
</dbReference>
<evidence type="ECO:0000256" key="5">
    <source>
        <dbReference type="SAM" id="MobiDB-lite"/>
    </source>
</evidence>
<dbReference type="Pfam" id="PF00665">
    <property type="entry name" value="rve"/>
    <property type="match status" value="1"/>
</dbReference>
<feature type="region of interest" description="Disordered" evidence="5">
    <location>
        <begin position="746"/>
        <end position="780"/>
    </location>
</feature>
<dbReference type="Pfam" id="PF25597">
    <property type="entry name" value="SH3_retrovirus"/>
    <property type="match status" value="1"/>
</dbReference>
<evidence type="ECO:0000256" key="3">
    <source>
        <dbReference type="ARBA" id="ARBA00022750"/>
    </source>
</evidence>
<organism evidence="7 8">
    <name type="scientific">Vigna mungo</name>
    <name type="common">Black gram</name>
    <name type="synonym">Phaseolus mungo</name>
    <dbReference type="NCBI Taxonomy" id="3915"/>
    <lineage>
        <taxon>Eukaryota</taxon>
        <taxon>Viridiplantae</taxon>
        <taxon>Streptophyta</taxon>
        <taxon>Embryophyta</taxon>
        <taxon>Tracheophyta</taxon>
        <taxon>Spermatophyta</taxon>
        <taxon>Magnoliopsida</taxon>
        <taxon>eudicotyledons</taxon>
        <taxon>Gunneridae</taxon>
        <taxon>Pentapetalae</taxon>
        <taxon>rosids</taxon>
        <taxon>fabids</taxon>
        <taxon>Fabales</taxon>
        <taxon>Fabaceae</taxon>
        <taxon>Papilionoideae</taxon>
        <taxon>50 kb inversion clade</taxon>
        <taxon>NPAAA clade</taxon>
        <taxon>indigoferoid/millettioid clade</taxon>
        <taxon>Phaseoleae</taxon>
        <taxon>Vigna</taxon>
    </lineage>
</organism>
<dbReference type="Gene3D" id="3.30.420.10">
    <property type="entry name" value="Ribonuclease H-like superfamily/Ribonuclease H"/>
    <property type="match status" value="2"/>
</dbReference>
<dbReference type="InterPro" id="IPR036397">
    <property type="entry name" value="RNaseH_sf"/>
</dbReference>
<dbReference type="InterPro" id="IPR013103">
    <property type="entry name" value="RVT_2"/>
</dbReference>
<evidence type="ECO:0000313" key="8">
    <source>
        <dbReference type="Proteomes" id="UP001374535"/>
    </source>
</evidence>
<gene>
    <name evidence="7" type="ORF">V8G54_022541</name>
</gene>
<dbReference type="GO" id="GO:0004190">
    <property type="term" value="F:aspartic-type endopeptidase activity"/>
    <property type="evidence" value="ECO:0007669"/>
    <property type="project" value="UniProtKB-KW"/>
</dbReference>
<sequence>MASSDDNQSEKHDSGTFAASKSISNSALNLSLVTKGSDWIIDSGATDHMTCDPHIFTIFSSNCSKTVIINANRVSSPIEGISILHQTTCPYSPQQNGEAERKNRHILEVTSSLLLDGNVLSHLWGEAMSSIIYLIDPTPSSVLNFRRPYDVLSDHCIIPPIVYLPPHIFECVIYVHLHPHHRIKLEERAIKCVFLGMDQLKKDHCARSESILNMDTSFLDNTVSYDHNQLAQSSPQVQLDSLEVPFDPISDNTNLDEIDPEIDSCLRETTSTPNTKSTSFQYILPPRSNRGQPLAKYEPDLQAKVTYPISKYVSSQRLSQSYASFVSQLSSVSIPSNIQETLVDPRWTKAMYKARLVVKGYTQSYDVDYQETFTPVAKLNIVRILLSLVANQDWSLLQFDVKNAFLHIEISEEIYMDSPPGMTDSIGMKVCKLKKALYGLKQSPRAWFGRFTYLPGLLVNMAGDGALIRKTISPYDITPGDNPGSLITQVQLKGENYDEWARLLRTALRARKKFGFIDGTLLLPKEGSTNLEDWWTNNSLLVSWIMNTIEPSLGSTISHMEVAKDLWDDIKERFSIMNGPHIQQLKAELVECKQKGFTIVTYYGKLKKLWEELGNFEQIPSCKCGLCKCNLGSTLEKKREEEKVHQFLMGLDETVYATVRSNLLARDPLPTLNKVYSTLVQEERIHTVTRGKDEKGKVMAFVVQGGSQNKDKNGGKDKIGTCIHCNRPGHDSKSCFQIIGYPEWWGERPRGPSKGNGRGKPGQHYAGSSGKGREGTAKAHAAQATMQWQTLVSLLNTAKLGAMEKLNGKCSIFSWIIDTGATHHMIGKLECLTDICNIKECPVGLPNGDQTIATKEGTTILDGTLKLSNVLYVPSLNCNLISVSKLINQTNCTVHFTDKSCVIQDRISRMAIGAGEQREGLYYLDRKVIVAAMKTMNDMTLDLWHKRLGHASFRVLGMIPHVKSSSNNEMCNQTCDTCLRANKHEKASLLLIHCDLWGPYRTPSFCGASYFLTIVDDFSRAVWIYLLVEKREVTKYLCQFLAMVERQFDKQVKTICSDNGTEFMCLRNYFHDRGIIHETSCVGTPQQNGRVERKHRHILNVARALRFQANFPIEFWGECVLAAGHLINRTPTPLLHGKTPYEILYGIPLHLHTLELLGAYVMRIIKITREISLQLEAENVSLWVILMDKKDGECMT</sequence>
<dbReference type="Proteomes" id="UP001374535">
    <property type="component" value="Chromosome 7"/>
</dbReference>
<dbReference type="InterPro" id="IPR039537">
    <property type="entry name" value="Retrotran_Ty1/copia-like"/>
</dbReference>
<dbReference type="InterPro" id="IPR025724">
    <property type="entry name" value="GAG-pre-integrase_dom"/>
</dbReference>
<keyword evidence="8" id="KW-1185">Reference proteome</keyword>